<dbReference type="Gene3D" id="3.40.50.970">
    <property type="match status" value="1"/>
</dbReference>
<dbReference type="CDD" id="cd07033">
    <property type="entry name" value="TPP_PYR_DXS_TK_like"/>
    <property type="match status" value="1"/>
</dbReference>
<dbReference type="Pfam" id="PF02780">
    <property type="entry name" value="Transketolase_C"/>
    <property type="match status" value="1"/>
</dbReference>
<comment type="similarity">
    <text evidence="2">Belongs to the transketolase family.</text>
</comment>
<keyword evidence="6" id="KW-1185">Reference proteome</keyword>
<accession>A0A923LGW7</accession>
<evidence type="ECO:0000256" key="3">
    <source>
        <dbReference type="ARBA" id="ARBA00023052"/>
    </source>
</evidence>
<organism evidence="5 6">
    <name type="scientific">Mediterraneibacter hominis</name>
    <dbReference type="NCBI Taxonomy" id="2763054"/>
    <lineage>
        <taxon>Bacteria</taxon>
        <taxon>Bacillati</taxon>
        <taxon>Bacillota</taxon>
        <taxon>Clostridia</taxon>
        <taxon>Lachnospirales</taxon>
        <taxon>Lachnospiraceae</taxon>
        <taxon>Mediterraneibacter</taxon>
    </lineage>
</organism>
<evidence type="ECO:0000256" key="1">
    <source>
        <dbReference type="ARBA" id="ARBA00001964"/>
    </source>
</evidence>
<dbReference type="InterPro" id="IPR033248">
    <property type="entry name" value="Transketolase_C"/>
</dbReference>
<proteinExistence type="inferred from homology"/>
<evidence type="ECO:0000256" key="2">
    <source>
        <dbReference type="ARBA" id="ARBA00007131"/>
    </source>
</evidence>
<dbReference type="Proteomes" id="UP000652477">
    <property type="component" value="Unassembled WGS sequence"/>
</dbReference>
<dbReference type="InterPro" id="IPR005475">
    <property type="entry name" value="Transketolase-like_Pyr-bd"/>
</dbReference>
<evidence type="ECO:0000259" key="4">
    <source>
        <dbReference type="SMART" id="SM00861"/>
    </source>
</evidence>
<dbReference type="InterPro" id="IPR051157">
    <property type="entry name" value="PDH/Transketolase"/>
</dbReference>
<comment type="caution">
    <text evidence="5">The sequence shown here is derived from an EMBL/GenBank/DDBJ whole genome shotgun (WGS) entry which is preliminary data.</text>
</comment>
<dbReference type="Pfam" id="PF02779">
    <property type="entry name" value="Transket_pyr"/>
    <property type="match status" value="1"/>
</dbReference>
<dbReference type="PANTHER" id="PTHR43825:SF5">
    <property type="entry name" value="HYPOTHETICAL TRANSKETOLASE FAMILY PROTEIN"/>
    <property type="match status" value="1"/>
</dbReference>
<protein>
    <submittedName>
        <fullName evidence="5">Transketolase</fullName>
    </submittedName>
</protein>
<keyword evidence="3" id="KW-0786">Thiamine pyrophosphate</keyword>
<feature type="domain" description="Transketolase-like pyrimidine-binding" evidence="4">
    <location>
        <begin position="16"/>
        <end position="180"/>
    </location>
</feature>
<dbReference type="PANTHER" id="PTHR43825">
    <property type="entry name" value="PYRUVATE DEHYDROGENASE E1 COMPONENT"/>
    <property type="match status" value="1"/>
</dbReference>
<dbReference type="AlphaFoldDB" id="A0A923LGW7"/>
<evidence type="ECO:0000313" key="6">
    <source>
        <dbReference type="Proteomes" id="UP000652477"/>
    </source>
</evidence>
<dbReference type="EMBL" id="JACOPF010000001">
    <property type="protein sequence ID" value="MBC5688537.1"/>
    <property type="molecule type" value="Genomic_DNA"/>
</dbReference>
<sequence>MKNFEINRENVKNWNIKERPFFGQLVEYIAEQNENVYFVVADSGQACRCCGFKSAKKRFVECGISEQNMIGVAAGLARNKKKPIAFAFAPFATERCFEQIKVDIAYSGLPVIIVGGDSGVGMGTQGVTHFGWEDIGVMTSLPGITVLSPADNSEMIKCLKAALKANSPVYIRLGGGIPEVIYEEEYDFQIGKAIELNEGKHLYFIATGTMVPAARKAAGILQKKGIEAGVVDMHTIKPLDTEIIRHCAEKTGAIVTLEEHSIQNGMGSMIANYLMDAEIGCRFLKIGLPDEYPHTVSTYKTFLEIYGLTPQAIADRTKDFLSKKI</sequence>
<evidence type="ECO:0000313" key="5">
    <source>
        <dbReference type="EMBL" id="MBC5688537.1"/>
    </source>
</evidence>
<gene>
    <name evidence="5" type="ORF">H8S37_06275</name>
</gene>
<dbReference type="SMART" id="SM00861">
    <property type="entry name" value="Transket_pyr"/>
    <property type="match status" value="1"/>
</dbReference>
<dbReference type="SUPFAM" id="SSF52922">
    <property type="entry name" value="TK C-terminal domain-like"/>
    <property type="match status" value="1"/>
</dbReference>
<reference evidence="5" key="1">
    <citation type="submission" date="2020-08" db="EMBL/GenBank/DDBJ databases">
        <title>Genome public.</title>
        <authorList>
            <person name="Liu C."/>
            <person name="Sun Q."/>
        </authorList>
    </citation>
    <scope>NUCLEOTIDE SEQUENCE</scope>
    <source>
        <strain evidence="5">NSJ-55</strain>
    </source>
</reference>
<dbReference type="Gene3D" id="3.40.50.920">
    <property type="match status" value="1"/>
</dbReference>
<name>A0A923LGW7_9FIRM</name>
<dbReference type="InterPro" id="IPR029061">
    <property type="entry name" value="THDP-binding"/>
</dbReference>
<dbReference type="RefSeq" id="WP_186875144.1">
    <property type="nucleotide sequence ID" value="NZ_JACOPF010000001.1"/>
</dbReference>
<dbReference type="SUPFAM" id="SSF52518">
    <property type="entry name" value="Thiamin diphosphate-binding fold (THDP-binding)"/>
    <property type="match status" value="1"/>
</dbReference>
<dbReference type="InterPro" id="IPR009014">
    <property type="entry name" value="Transketo_C/PFOR_II"/>
</dbReference>
<comment type="cofactor">
    <cofactor evidence="1">
        <name>thiamine diphosphate</name>
        <dbReference type="ChEBI" id="CHEBI:58937"/>
    </cofactor>
</comment>
<dbReference type="FunFam" id="3.40.50.970:FF:000129">
    <property type="entry name" value="Transketolase"/>
    <property type="match status" value="1"/>
</dbReference>